<dbReference type="Proteomes" id="UP000246099">
    <property type="component" value="Chromosome"/>
</dbReference>
<feature type="transmembrane region" description="Helical" evidence="1">
    <location>
        <begin position="132"/>
        <end position="155"/>
    </location>
</feature>
<feature type="transmembrane region" description="Helical" evidence="1">
    <location>
        <begin position="39"/>
        <end position="57"/>
    </location>
</feature>
<keyword evidence="1" id="KW-1133">Transmembrane helix</keyword>
<sequence>MAFSFGLFRFLTYGNLVVVGFFMLFVAMAMIVAPSMSSVLISLLVLGAVLYHNILCLRLQRSLIRPTIPLPRNFPTLLMVISVLSFIYAMLVFRNVMFLMGISDNEFMKMVNQNSLGGQQPPLELVNAIRRFVTVLAFIHGLAIAANCVLSSVFLNRWKKLYADNTDIDSFPEE</sequence>
<reference evidence="2 3" key="1">
    <citation type="submission" date="2018-05" db="EMBL/GenBank/DDBJ databases">
        <title>Chitinophaga sp. nov., isolated from rhizosphere soil of Alhagi.</title>
        <authorList>
            <person name="Liu Y."/>
        </authorList>
    </citation>
    <scope>NUCLEOTIDE SEQUENCE [LARGE SCALE GENOMIC DNA]</scope>
    <source>
        <strain evidence="2 3">T22</strain>
    </source>
</reference>
<keyword evidence="1" id="KW-0812">Transmembrane</keyword>
<proteinExistence type="predicted"/>
<accession>A0ABN5LPF1</accession>
<feature type="transmembrane region" description="Helical" evidence="1">
    <location>
        <begin position="12"/>
        <end position="33"/>
    </location>
</feature>
<gene>
    <name evidence="2" type="ORF">DLD77_04530</name>
</gene>
<evidence type="ECO:0000313" key="2">
    <source>
        <dbReference type="EMBL" id="AWO01014.1"/>
    </source>
</evidence>
<keyword evidence="1" id="KW-0472">Membrane</keyword>
<evidence type="ECO:0000256" key="1">
    <source>
        <dbReference type="SAM" id="Phobius"/>
    </source>
</evidence>
<name>A0ABN5LPF1_9BACT</name>
<dbReference type="EMBL" id="CP029600">
    <property type="protein sequence ID" value="AWO01014.1"/>
    <property type="molecule type" value="Genomic_DNA"/>
</dbReference>
<dbReference type="RefSeq" id="WP_157986350.1">
    <property type="nucleotide sequence ID" value="NZ_CP029600.1"/>
</dbReference>
<evidence type="ECO:0008006" key="4">
    <source>
        <dbReference type="Google" id="ProtNLM"/>
    </source>
</evidence>
<evidence type="ECO:0000313" key="3">
    <source>
        <dbReference type="Proteomes" id="UP000246099"/>
    </source>
</evidence>
<keyword evidence="3" id="KW-1185">Reference proteome</keyword>
<organism evidence="2 3">
    <name type="scientific">Chitinophaga alhagiae</name>
    <dbReference type="NCBI Taxonomy" id="2203219"/>
    <lineage>
        <taxon>Bacteria</taxon>
        <taxon>Pseudomonadati</taxon>
        <taxon>Bacteroidota</taxon>
        <taxon>Chitinophagia</taxon>
        <taxon>Chitinophagales</taxon>
        <taxon>Chitinophagaceae</taxon>
        <taxon>Chitinophaga</taxon>
    </lineage>
</organism>
<protein>
    <recommendedName>
        <fullName evidence="4">DUF4199 domain-containing protein</fullName>
    </recommendedName>
</protein>
<feature type="transmembrane region" description="Helical" evidence="1">
    <location>
        <begin position="77"/>
        <end position="102"/>
    </location>
</feature>